<reference evidence="13" key="1">
    <citation type="submission" date="2025-08" db="UniProtKB">
        <authorList>
            <consortium name="RefSeq"/>
        </authorList>
    </citation>
    <scope>IDENTIFICATION</scope>
    <source>
        <tissue evidence="13">Leaf</tissue>
    </source>
</reference>
<dbReference type="SMART" id="SM00389">
    <property type="entry name" value="HOX"/>
    <property type="match status" value="1"/>
</dbReference>
<protein>
    <submittedName>
        <fullName evidence="13">BEL1-like homeodomain protein 1</fullName>
    </submittedName>
</protein>
<keyword evidence="9" id="KW-0175">Coiled coil</keyword>
<dbReference type="Proteomes" id="UP000827889">
    <property type="component" value="Chromosome 8"/>
</dbReference>
<accession>A0A8B8NJ26</accession>
<dbReference type="GeneID" id="115735403"/>
<sequence length="696" mass="74957">MATYFHGSSEIEPTDGLQTLYILNPSFIPYSTAAHDAAAHPNALFLNPVGSAAQPAHAPPLNQNHFVGIPLSGPAAPFGPAGSDVDHTRLHEFPSLHGIVAPRVRPNHPWGQPDTSAADAAQLQICSATNSAGVSPSQRGLSLSLSTEQSPLMSLSRESDIRGHSRHQLPGINEARASARNSSSSASNVVLGLHGVLLGSKYLKAVQELLDEVVNVGKEMKSGSSAEGANKEKTKLGNKDSSKEDKKVELSSSGSELGMAQRQELQMKKAKLVDMIDEVEQRYKQYHSQMQVVVSSFEQAAGAGAARSYTALALQTISRQFKCLKDAISLQIKATGRSLGEDGCMGVKMEGSRLRYVDHHFQQQRALHQLGMIHQNNTWRPQRGLPERAVSVLRAWLFEHFLHPYPKDSDKHMLAKQAGLTRNQVSNWFINARVRLWKPMVEEMYLEETKSREQAGSENGAICRAAAKPDKDAGSQSISQEDNAFGLNSSIKSFQSSPNMALSRAAISPSENSNSTSSTSPMAGAIPPPPGFTLIGRSSNVEVGIAPSPKRPRMSPDFMNPHGIILSRDMDMKGSEPSRELGGGGEYIHGGFGAFSLGNIEGRYGNGVALTLGLPHGDQSPSLSVSATPQNYFPNQSMNHHQLGRTKLVVGNGGEADFFGIAGAPQQSQSGSINYEAIDINNRKRFAAHLLPDYVA</sequence>
<dbReference type="InterPro" id="IPR009057">
    <property type="entry name" value="Homeodomain-like_sf"/>
</dbReference>
<dbReference type="Gene3D" id="1.10.10.60">
    <property type="entry name" value="Homeodomain-like"/>
    <property type="match status" value="1"/>
</dbReference>
<keyword evidence="4 8" id="KW-0238">DNA-binding</keyword>
<evidence type="ECO:0000256" key="5">
    <source>
        <dbReference type="ARBA" id="ARBA00023155"/>
    </source>
</evidence>
<dbReference type="Pfam" id="PF07526">
    <property type="entry name" value="POX"/>
    <property type="match status" value="1"/>
</dbReference>
<feature type="coiled-coil region" evidence="9">
    <location>
        <begin position="262"/>
        <end position="289"/>
    </location>
</feature>
<dbReference type="PROSITE" id="PS50071">
    <property type="entry name" value="HOMEOBOX_2"/>
    <property type="match status" value="1"/>
</dbReference>
<evidence type="ECO:0000256" key="6">
    <source>
        <dbReference type="ARBA" id="ARBA00023163"/>
    </source>
</evidence>
<dbReference type="InterPro" id="IPR001356">
    <property type="entry name" value="HD"/>
</dbReference>
<evidence type="ECO:0000256" key="4">
    <source>
        <dbReference type="ARBA" id="ARBA00023125"/>
    </source>
</evidence>
<evidence type="ECO:0000256" key="8">
    <source>
        <dbReference type="PROSITE-ProRule" id="PRU00108"/>
    </source>
</evidence>
<evidence type="ECO:0000313" key="13">
    <source>
        <dbReference type="RefSeq" id="XP_030522482.1"/>
    </source>
</evidence>
<dbReference type="CDD" id="cd00086">
    <property type="entry name" value="homeodomain"/>
    <property type="match status" value="1"/>
</dbReference>
<dbReference type="GO" id="GO:0003677">
    <property type="term" value="F:DNA binding"/>
    <property type="evidence" value="ECO:0007669"/>
    <property type="project" value="UniProtKB-UniRule"/>
</dbReference>
<feature type="compositionally biased region" description="Low complexity" evidence="10">
    <location>
        <begin position="508"/>
        <end position="521"/>
    </location>
</feature>
<dbReference type="InterPro" id="IPR006563">
    <property type="entry name" value="POX_dom"/>
</dbReference>
<comment type="similarity">
    <text evidence="2">Belongs to the TALE/BELL homeobox family.</text>
</comment>
<evidence type="ECO:0000256" key="7">
    <source>
        <dbReference type="ARBA" id="ARBA00023242"/>
    </source>
</evidence>
<evidence type="ECO:0000259" key="11">
    <source>
        <dbReference type="PROSITE" id="PS50071"/>
    </source>
</evidence>
<comment type="subcellular location">
    <subcellularLocation>
        <location evidence="1 8">Nucleus</location>
    </subcellularLocation>
</comment>
<dbReference type="GO" id="GO:0005634">
    <property type="term" value="C:nucleus"/>
    <property type="evidence" value="ECO:0007669"/>
    <property type="project" value="UniProtKB-SubCell"/>
</dbReference>
<feature type="region of interest" description="Disordered" evidence="10">
    <location>
        <begin position="502"/>
        <end position="537"/>
    </location>
</feature>
<keyword evidence="7 8" id="KW-0539">Nucleus</keyword>
<dbReference type="KEGG" id="rarg:115735403"/>
<feature type="domain" description="Homeobox" evidence="11">
    <location>
        <begin position="376"/>
        <end position="439"/>
    </location>
</feature>
<feature type="compositionally biased region" description="Polar residues" evidence="10">
    <location>
        <begin position="131"/>
        <end position="153"/>
    </location>
</feature>
<dbReference type="SUPFAM" id="SSF46689">
    <property type="entry name" value="Homeodomain-like"/>
    <property type="match status" value="1"/>
</dbReference>
<evidence type="ECO:0000256" key="10">
    <source>
        <dbReference type="SAM" id="MobiDB-lite"/>
    </source>
</evidence>
<organism evidence="12 13">
    <name type="scientific">Rhodamnia argentea</name>
    <dbReference type="NCBI Taxonomy" id="178133"/>
    <lineage>
        <taxon>Eukaryota</taxon>
        <taxon>Viridiplantae</taxon>
        <taxon>Streptophyta</taxon>
        <taxon>Embryophyta</taxon>
        <taxon>Tracheophyta</taxon>
        <taxon>Spermatophyta</taxon>
        <taxon>Magnoliopsida</taxon>
        <taxon>eudicotyledons</taxon>
        <taxon>Gunneridae</taxon>
        <taxon>Pentapetalae</taxon>
        <taxon>rosids</taxon>
        <taxon>malvids</taxon>
        <taxon>Myrtales</taxon>
        <taxon>Myrtaceae</taxon>
        <taxon>Myrtoideae</taxon>
        <taxon>Myrteae</taxon>
        <taxon>Australasian group</taxon>
        <taxon>Rhodamnia</taxon>
    </lineage>
</organism>
<keyword evidence="6" id="KW-0804">Transcription</keyword>
<evidence type="ECO:0000256" key="9">
    <source>
        <dbReference type="SAM" id="Coils"/>
    </source>
</evidence>
<evidence type="ECO:0000256" key="1">
    <source>
        <dbReference type="ARBA" id="ARBA00004123"/>
    </source>
</evidence>
<evidence type="ECO:0000313" key="12">
    <source>
        <dbReference type="Proteomes" id="UP000827889"/>
    </source>
</evidence>
<dbReference type="AlphaFoldDB" id="A0A8B8NJ26"/>
<keyword evidence="3" id="KW-0805">Transcription regulation</keyword>
<dbReference type="InterPro" id="IPR050224">
    <property type="entry name" value="TALE_homeobox"/>
</dbReference>
<dbReference type="FunFam" id="1.10.10.60:FF:000117">
    <property type="entry name" value="BEL1-like homeodomain protein 9"/>
    <property type="match status" value="1"/>
</dbReference>
<feature type="region of interest" description="Disordered" evidence="10">
    <location>
        <begin position="220"/>
        <end position="260"/>
    </location>
</feature>
<proteinExistence type="inferred from homology"/>
<gene>
    <name evidence="13" type="primary">LOC115735403</name>
</gene>
<dbReference type="InterPro" id="IPR008422">
    <property type="entry name" value="KN_HD"/>
</dbReference>
<evidence type="ECO:0000256" key="2">
    <source>
        <dbReference type="ARBA" id="ARBA00006454"/>
    </source>
</evidence>
<keyword evidence="12" id="KW-1185">Reference proteome</keyword>
<dbReference type="Pfam" id="PF05920">
    <property type="entry name" value="Homeobox_KN"/>
    <property type="match status" value="1"/>
</dbReference>
<dbReference type="RefSeq" id="XP_030522482.1">
    <property type="nucleotide sequence ID" value="XM_030666622.2"/>
</dbReference>
<evidence type="ECO:0000256" key="3">
    <source>
        <dbReference type="ARBA" id="ARBA00023015"/>
    </source>
</evidence>
<feature type="compositionally biased region" description="Basic and acidic residues" evidence="10">
    <location>
        <begin position="229"/>
        <end position="249"/>
    </location>
</feature>
<keyword evidence="5 8" id="KW-0371">Homeobox</keyword>
<dbReference type="PANTHER" id="PTHR11850">
    <property type="entry name" value="HOMEOBOX PROTEIN TRANSCRIPTION FACTORS"/>
    <property type="match status" value="1"/>
</dbReference>
<feature type="DNA-binding region" description="Homeobox" evidence="8">
    <location>
        <begin position="378"/>
        <end position="440"/>
    </location>
</feature>
<dbReference type="GO" id="GO:0006355">
    <property type="term" value="P:regulation of DNA-templated transcription"/>
    <property type="evidence" value="ECO:0007669"/>
    <property type="project" value="InterPro"/>
</dbReference>
<dbReference type="OrthoDB" id="10056939at2759"/>
<feature type="region of interest" description="Disordered" evidence="10">
    <location>
        <begin position="131"/>
        <end position="165"/>
    </location>
</feature>
<dbReference type="SMART" id="SM00574">
    <property type="entry name" value="POX"/>
    <property type="match status" value="1"/>
</dbReference>
<name>A0A8B8NJ26_9MYRT</name>